<dbReference type="Pfam" id="PF00172">
    <property type="entry name" value="Zn_clus"/>
    <property type="match status" value="1"/>
</dbReference>
<dbReference type="CDD" id="cd00067">
    <property type="entry name" value="GAL4"/>
    <property type="match status" value="1"/>
</dbReference>
<organism evidence="5 6">
    <name type="scientific">Niveomyces insectorum RCEF 264</name>
    <dbReference type="NCBI Taxonomy" id="1081102"/>
    <lineage>
        <taxon>Eukaryota</taxon>
        <taxon>Fungi</taxon>
        <taxon>Dikarya</taxon>
        <taxon>Ascomycota</taxon>
        <taxon>Pezizomycotina</taxon>
        <taxon>Sordariomycetes</taxon>
        <taxon>Hypocreomycetidae</taxon>
        <taxon>Hypocreales</taxon>
        <taxon>Cordycipitaceae</taxon>
        <taxon>Niveomyces</taxon>
    </lineage>
</organism>
<dbReference type="STRING" id="1081102.A0A162J995"/>
<accession>A0A162J995</accession>
<evidence type="ECO:0000256" key="2">
    <source>
        <dbReference type="ARBA" id="ARBA00023242"/>
    </source>
</evidence>
<dbReference type="EMBL" id="AZHD01000003">
    <property type="protein sequence ID" value="OAA65592.1"/>
    <property type="molecule type" value="Genomic_DNA"/>
</dbReference>
<feature type="compositionally biased region" description="Low complexity" evidence="3">
    <location>
        <begin position="454"/>
        <end position="463"/>
    </location>
</feature>
<evidence type="ECO:0000256" key="1">
    <source>
        <dbReference type="ARBA" id="ARBA00004123"/>
    </source>
</evidence>
<dbReference type="GO" id="GO:0000981">
    <property type="term" value="F:DNA-binding transcription factor activity, RNA polymerase II-specific"/>
    <property type="evidence" value="ECO:0007669"/>
    <property type="project" value="InterPro"/>
</dbReference>
<dbReference type="GO" id="GO:0008270">
    <property type="term" value="F:zinc ion binding"/>
    <property type="evidence" value="ECO:0007669"/>
    <property type="project" value="InterPro"/>
</dbReference>
<dbReference type="OrthoDB" id="5069333at2759"/>
<reference evidence="5 6" key="1">
    <citation type="journal article" date="2016" name="Genome Biol. Evol.">
        <title>Divergent and convergent evolution of fungal pathogenicity.</title>
        <authorList>
            <person name="Shang Y."/>
            <person name="Xiao G."/>
            <person name="Zheng P."/>
            <person name="Cen K."/>
            <person name="Zhan S."/>
            <person name="Wang C."/>
        </authorList>
    </citation>
    <scope>NUCLEOTIDE SEQUENCE [LARGE SCALE GENOMIC DNA]</scope>
    <source>
        <strain evidence="5 6">RCEF 264</strain>
    </source>
</reference>
<gene>
    <name evidence="5" type="ORF">SPI_02379</name>
</gene>
<evidence type="ECO:0000256" key="3">
    <source>
        <dbReference type="SAM" id="MobiDB-lite"/>
    </source>
</evidence>
<dbReference type="Pfam" id="PF11951">
    <property type="entry name" value="Fungal_trans_2"/>
    <property type="match status" value="1"/>
</dbReference>
<feature type="region of interest" description="Disordered" evidence="3">
    <location>
        <begin position="529"/>
        <end position="552"/>
    </location>
</feature>
<keyword evidence="5" id="KW-0238">DNA-binding</keyword>
<dbReference type="PROSITE" id="PS00463">
    <property type="entry name" value="ZN2_CY6_FUNGAL_1"/>
    <property type="match status" value="1"/>
</dbReference>
<dbReference type="SUPFAM" id="SSF57701">
    <property type="entry name" value="Zn2/Cys6 DNA-binding domain"/>
    <property type="match status" value="1"/>
</dbReference>
<comment type="subcellular location">
    <subcellularLocation>
        <location evidence="1">Nucleus</location>
    </subcellularLocation>
</comment>
<dbReference type="InterPro" id="IPR036864">
    <property type="entry name" value="Zn2-C6_fun-type_DNA-bd_sf"/>
</dbReference>
<protein>
    <submittedName>
        <fullName evidence="5">Zn(2)-C6 fungal-type DNA-binding domain protein</fullName>
    </submittedName>
</protein>
<feature type="domain" description="Zn(2)-C6 fungal-type" evidence="4">
    <location>
        <begin position="20"/>
        <end position="50"/>
    </location>
</feature>
<name>A0A162J995_9HYPO</name>
<evidence type="ECO:0000313" key="5">
    <source>
        <dbReference type="EMBL" id="OAA65592.1"/>
    </source>
</evidence>
<proteinExistence type="predicted"/>
<dbReference type="GO" id="GO:0005634">
    <property type="term" value="C:nucleus"/>
    <property type="evidence" value="ECO:0007669"/>
    <property type="project" value="UniProtKB-SubCell"/>
</dbReference>
<dbReference type="PANTHER" id="PTHR37534">
    <property type="entry name" value="TRANSCRIPTIONAL ACTIVATOR PROTEIN UGA3"/>
    <property type="match status" value="1"/>
</dbReference>
<dbReference type="InterPro" id="IPR001138">
    <property type="entry name" value="Zn2Cys6_DnaBD"/>
</dbReference>
<keyword evidence="2" id="KW-0539">Nucleus</keyword>
<dbReference type="PROSITE" id="PS50048">
    <property type="entry name" value="ZN2_CY6_FUNGAL_2"/>
    <property type="match status" value="1"/>
</dbReference>
<dbReference type="AlphaFoldDB" id="A0A162J995"/>
<keyword evidence="6" id="KW-1185">Reference proteome</keyword>
<dbReference type="PANTHER" id="PTHR37534:SF49">
    <property type="entry name" value="LYSINE BIOSYNTHESIS REGULATORY PROTEIN LYS14"/>
    <property type="match status" value="1"/>
</dbReference>
<feature type="compositionally biased region" description="Low complexity" evidence="3">
    <location>
        <begin position="531"/>
        <end position="552"/>
    </location>
</feature>
<evidence type="ECO:0000259" key="4">
    <source>
        <dbReference type="PROSITE" id="PS50048"/>
    </source>
</evidence>
<sequence length="688" mass="75478">MSGATSTRTRRGSECRVRSGCWKCRERRVKCPEQRPICHHCQRLGLSCHYDIRLTWRGLRKARGRAAHAVSARTLHQGWTSYDVVIGEWMFLNTTYDDFATPPPPPPPEEDAWMTTAPVQSPGLGAIVSPNASPGQGAQPDPAWSLSPSPRSASFPSVALTPASSASPSAISAQLSPASPLLQFSSPRSPPTSHHEFVGFDYSSAAAPTPHTLSPFTLSPNEARLFDYFVHFITPRCALTDNPYQEVLLRLAVFAPRSALFDCVMAVSANQMQILGHGEESAVSALRLRNRALSSLRKQVGQYESAADQQNTDADPALRASTVDQILCSAVLMCFFEISLDCLQTWKIHADFACPFLLTHVTRNPSELSGSLLFASAYFSSHQVLACTMDASRHRGDTFWSLRTLTNDTLMHTLTGCSNALVDLIAEITDLAMDPQIASMQDTPVPATPPSPKSPASFASSPALSSLVPSPSLASCADKLPPCLQERRDDIERRLHALAHIADDADDNGSAFDGYDAARSDRVEVDLYDDTSSSVSHSNSNSNSSNITTTTSPSLPWADDMQRIYEAKRLAALMYLYARVDHSGPYKPHMVRLTARIVALLPGISTRTNTILWPLFIVATLGIRPESEEERRIMLAKLEELLQTRQLGNVRKARQIIVDVWKARDLRTTDATKSWSILHGRLDTISLA</sequence>
<comment type="caution">
    <text evidence="5">The sequence shown here is derived from an EMBL/GenBank/DDBJ whole genome shotgun (WGS) entry which is preliminary data.</text>
</comment>
<evidence type="ECO:0000313" key="6">
    <source>
        <dbReference type="Proteomes" id="UP000076874"/>
    </source>
</evidence>
<dbReference type="GO" id="GO:0000976">
    <property type="term" value="F:transcription cis-regulatory region binding"/>
    <property type="evidence" value="ECO:0007669"/>
    <property type="project" value="TreeGrafter"/>
</dbReference>
<dbReference type="Proteomes" id="UP000076874">
    <property type="component" value="Unassembled WGS sequence"/>
</dbReference>
<feature type="region of interest" description="Disordered" evidence="3">
    <location>
        <begin position="440"/>
        <end position="463"/>
    </location>
</feature>
<dbReference type="InterPro" id="IPR021858">
    <property type="entry name" value="Fun_TF"/>
</dbReference>
<feature type="region of interest" description="Disordered" evidence="3">
    <location>
        <begin position="100"/>
        <end position="150"/>
    </location>
</feature>
<dbReference type="GO" id="GO:0045944">
    <property type="term" value="P:positive regulation of transcription by RNA polymerase II"/>
    <property type="evidence" value="ECO:0007669"/>
    <property type="project" value="TreeGrafter"/>
</dbReference>
<dbReference type="Gene3D" id="4.10.240.10">
    <property type="entry name" value="Zn(2)-C6 fungal-type DNA-binding domain"/>
    <property type="match status" value="1"/>
</dbReference>
<dbReference type="SMART" id="SM00066">
    <property type="entry name" value="GAL4"/>
    <property type="match status" value="1"/>
</dbReference>